<reference evidence="13 14" key="1">
    <citation type="submission" date="2018-02" db="EMBL/GenBank/DDBJ databases">
        <title>Complete genome sequencing of Faecalibacterium prausnitzii strains isolated from the human gut.</title>
        <authorList>
            <person name="Fitzgerald B.C."/>
            <person name="Shkoporov A.N."/>
            <person name="Ross P.R."/>
            <person name="Hill C."/>
        </authorList>
    </citation>
    <scope>NUCLEOTIDE SEQUENCE [LARGE SCALE GENOMIC DNA]</scope>
    <source>
        <strain evidence="13 14">APC942/31-1</strain>
    </source>
</reference>
<evidence type="ECO:0000256" key="9">
    <source>
        <dbReference type="ARBA" id="ARBA00048540"/>
    </source>
</evidence>
<keyword evidence="6 10" id="KW-0274">FAD</keyword>
<sequence length="354" mass="38396">MRYQALKKKTFLAAATFTGIAVLFPVLCMAASENDVQTYTDTDFAMDTVVSETLYTTGDDINSKLTAVLTDVETNLLSWTNEKSQIYKVNADSGKDTEISDELSGYLKRLLKIAEDSDGAFDPTIGKLIRLWDIGGENQKIPEEAEIKNVLKDSGYQKIFLDGNTVHMEEGCSLDLGAAGKGIGCDLILKELETKKDVTAALMNLGGSSVMTYGSKPDGSSWNVAVTDPRAENEDDYLGVVALNGTEFLSTSGDYEKYFIENGVRYHHIMDPSTGYPAESGVTGVTVVCDSGLEADALSTACFVLGVEKGTQLLKAYGADGLFVDEDHHVYLTEGMKERFSLLADSYSVEDIAE</sequence>
<dbReference type="Pfam" id="PF02424">
    <property type="entry name" value="ApbE"/>
    <property type="match status" value="1"/>
</dbReference>
<dbReference type="InterPro" id="IPR024932">
    <property type="entry name" value="ApbE"/>
</dbReference>
<evidence type="ECO:0000256" key="8">
    <source>
        <dbReference type="ARBA" id="ARBA00031306"/>
    </source>
</evidence>
<proteinExistence type="inferred from homology"/>
<evidence type="ECO:0000256" key="1">
    <source>
        <dbReference type="ARBA" id="ARBA00011955"/>
    </source>
</evidence>
<feature type="binding site" evidence="11">
    <location>
        <position position="300"/>
    </location>
    <ligand>
        <name>Mg(2+)</name>
        <dbReference type="ChEBI" id="CHEBI:18420"/>
    </ligand>
</feature>
<feature type="chain" id="PRO_5039913267" description="FAD:protein FMN transferase" evidence="12">
    <location>
        <begin position="31"/>
        <end position="354"/>
    </location>
</feature>
<feature type="binding site" evidence="11">
    <location>
        <position position="296"/>
    </location>
    <ligand>
        <name>Mg(2+)</name>
        <dbReference type="ChEBI" id="CHEBI:18420"/>
    </ligand>
</feature>
<dbReference type="EC" id="2.7.1.180" evidence="1 10"/>
<dbReference type="GO" id="GO:0046872">
    <property type="term" value="F:metal ion binding"/>
    <property type="evidence" value="ECO:0007669"/>
    <property type="project" value="UniProtKB-UniRule"/>
</dbReference>
<keyword evidence="3 10" id="KW-0285">Flavoprotein</keyword>
<keyword evidence="7 10" id="KW-0460">Magnesium</keyword>
<dbReference type="AlphaFoldDB" id="A0A367G3U1"/>
<dbReference type="EMBL" id="PSQG01000005">
    <property type="protein sequence ID" value="RCH45168.1"/>
    <property type="molecule type" value="Genomic_DNA"/>
</dbReference>
<evidence type="ECO:0000256" key="4">
    <source>
        <dbReference type="ARBA" id="ARBA00022679"/>
    </source>
</evidence>
<feature type="signal peptide" evidence="12">
    <location>
        <begin position="1"/>
        <end position="30"/>
    </location>
</feature>
<evidence type="ECO:0000256" key="10">
    <source>
        <dbReference type="PIRNR" id="PIRNR006268"/>
    </source>
</evidence>
<comment type="similarity">
    <text evidence="10">Belongs to the ApbE family.</text>
</comment>
<protein>
    <recommendedName>
        <fullName evidence="2 10">FAD:protein FMN transferase</fullName>
        <ecNumber evidence="1 10">2.7.1.180</ecNumber>
    </recommendedName>
    <alternativeName>
        <fullName evidence="8 10">Flavin transferase</fullName>
    </alternativeName>
</protein>
<dbReference type="SUPFAM" id="SSF143631">
    <property type="entry name" value="ApbE-like"/>
    <property type="match status" value="1"/>
</dbReference>
<evidence type="ECO:0000256" key="2">
    <source>
        <dbReference type="ARBA" id="ARBA00016337"/>
    </source>
</evidence>
<dbReference type="GO" id="GO:0016740">
    <property type="term" value="F:transferase activity"/>
    <property type="evidence" value="ECO:0007669"/>
    <property type="project" value="UniProtKB-UniRule"/>
</dbReference>
<dbReference type="InterPro" id="IPR003374">
    <property type="entry name" value="ApbE-like_sf"/>
</dbReference>
<accession>A0A367G3U1</accession>
<comment type="cofactor">
    <cofactor evidence="11">
        <name>Mg(2+)</name>
        <dbReference type="ChEBI" id="CHEBI:18420"/>
    </cofactor>
    <cofactor evidence="11">
        <name>Mn(2+)</name>
        <dbReference type="ChEBI" id="CHEBI:29035"/>
    </cofactor>
    <text evidence="11">Magnesium. Can also use manganese.</text>
</comment>
<comment type="caution">
    <text evidence="13">The sequence shown here is derived from an EMBL/GenBank/DDBJ whole genome shotgun (WGS) entry which is preliminary data.</text>
</comment>
<keyword evidence="4 10" id="KW-0808">Transferase</keyword>
<evidence type="ECO:0000256" key="7">
    <source>
        <dbReference type="ARBA" id="ARBA00022842"/>
    </source>
</evidence>
<keyword evidence="12" id="KW-0732">Signal</keyword>
<dbReference type="PANTHER" id="PTHR30040:SF2">
    <property type="entry name" value="FAD:PROTEIN FMN TRANSFERASE"/>
    <property type="match status" value="1"/>
</dbReference>
<name>A0A367G3U1_9FIRM</name>
<evidence type="ECO:0000256" key="3">
    <source>
        <dbReference type="ARBA" id="ARBA00022630"/>
    </source>
</evidence>
<evidence type="ECO:0000256" key="5">
    <source>
        <dbReference type="ARBA" id="ARBA00022723"/>
    </source>
</evidence>
<gene>
    <name evidence="13" type="ORF">C4886_04465</name>
</gene>
<dbReference type="Gene3D" id="3.10.520.10">
    <property type="entry name" value="ApbE-like domains"/>
    <property type="match status" value="1"/>
</dbReference>
<dbReference type="PANTHER" id="PTHR30040">
    <property type="entry name" value="THIAMINE BIOSYNTHESIS LIPOPROTEIN APBE"/>
    <property type="match status" value="1"/>
</dbReference>
<comment type="catalytic activity">
    <reaction evidence="9 10">
        <text>L-threonyl-[protein] + FAD = FMN-L-threonyl-[protein] + AMP + H(+)</text>
        <dbReference type="Rhea" id="RHEA:36847"/>
        <dbReference type="Rhea" id="RHEA-COMP:11060"/>
        <dbReference type="Rhea" id="RHEA-COMP:11061"/>
        <dbReference type="ChEBI" id="CHEBI:15378"/>
        <dbReference type="ChEBI" id="CHEBI:30013"/>
        <dbReference type="ChEBI" id="CHEBI:57692"/>
        <dbReference type="ChEBI" id="CHEBI:74257"/>
        <dbReference type="ChEBI" id="CHEBI:456215"/>
        <dbReference type="EC" id="2.7.1.180"/>
    </reaction>
</comment>
<dbReference type="RefSeq" id="WP_022426180.1">
    <property type="nucleotide sequence ID" value="NZ_PSQG01000005.1"/>
</dbReference>
<dbReference type="Proteomes" id="UP000253208">
    <property type="component" value="Unassembled WGS sequence"/>
</dbReference>
<evidence type="ECO:0000313" key="13">
    <source>
        <dbReference type="EMBL" id="RCH45168.1"/>
    </source>
</evidence>
<evidence type="ECO:0000256" key="12">
    <source>
        <dbReference type="SAM" id="SignalP"/>
    </source>
</evidence>
<keyword evidence="5 10" id="KW-0479">Metal-binding</keyword>
<evidence type="ECO:0000256" key="11">
    <source>
        <dbReference type="PIRSR" id="PIRSR006268-2"/>
    </source>
</evidence>
<evidence type="ECO:0000313" key="14">
    <source>
        <dbReference type="Proteomes" id="UP000253208"/>
    </source>
</evidence>
<feature type="binding site" evidence="11">
    <location>
        <position position="178"/>
    </location>
    <ligand>
        <name>Mg(2+)</name>
        <dbReference type="ChEBI" id="CHEBI:18420"/>
    </ligand>
</feature>
<organism evidence="13 14">
    <name type="scientific">Blautia obeum</name>
    <dbReference type="NCBI Taxonomy" id="40520"/>
    <lineage>
        <taxon>Bacteria</taxon>
        <taxon>Bacillati</taxon>
        <taxon>Bacillota</taxon>
        <taxon>Clostridia</taxon>
        <taxon>Lachnospirales</taxon>
        <taxon>Lachnospiraceae</taxon>
        <taxon>Blautia</taxon>
    </lineage>
</organism>
<evidence type="ECO:0000256" key="6">
    <source>
        <dbReference type="ARBA" id="ARBA00022827"/>
    </source>
</evidence>
<dbReference type="PIRSF" id="PIRSF006268">
    <property type="entry name" value="ApbE"/>
    <property type="match status" value="1"/>
</dbReference>